<dbReference type="Proteomes" id="UP000184420">
    <property type="component" value="Unassembled WGS sequence"/>
</dbReference>
<name>A0A1M7A827_9BACT</name>
<dbReference type="OrthoDB" id="8248741at2"/>
<organism evidence="2 3">
    <name type="scientific">Chitinophaga jiangningensis</name>
    <dbReference type="NCBI Taxonomy" id="1419482"/>
    <lineage>
        <taxon>Bacteria</taxon>
        <taxon>Pseudomonadati</taxon>
        <taxon>Bacteroidota</taxon>
        <taxon>Chitinophagia</taxon>
        <taxon>Chitinophagales</taxon>
        <taxon>Chitinophagaceae</taxon>
        <taxon>Chitinophaga</taxon>
    </lineage>
</organism>
<dbReference type="RefSeq" id="WP_073079861.1">
    <property type="nucleotide sequence ID" value="NZ_FRBL01000003.1"/>
</dbReference>
<reference evidence="2 3" key="1">
    <citation type="submission" date="2016-11" db="EMBL/GenBank/DDBJ databases">
        <authorList>
            <person name="Jaros S."/>
            <person name="Januszkiewicz K."/>
            <person name="Wedrychowicz H."/>
        </authorList>
    </citation>
    <scope>NUCLEOTIDE SEQUENCE [LARGE SCALE GENOMIC DNA]</scope>
    <source>
        <strain evidence="2 3">DSM 27406</strain>
    </source>
</reference>
<accession>A0A1M7A827</accession>
<evidence type="ECO:0000313" key="3">
    <source>
        <dbReference type="Proteomes" id="UP000184420"/>
    </source>
</evidence>
<dbReference type="Gene3D" id="2.60.40.1220">
    <property type="match status" value="1"/>
</dbReference>
<evidence type="ECO:0000313" key="2">
    <source>
        <dbReference type="EMBL" id="SHL38756.1"/>
    </source>
</evidence>
<keyword evidence="1" id="KW-0732">Signal</keyword>
<evidence type="ECO:0008006" key="4">
    <source>
        <dbReference type="Google" id="ProtNLM"/>
    </source>
</evidence>
<gene>
    <name evidence="2" type="ORF">SAMN05444266_103162</name>
</gene>
<dbReference type="InterPro" id="IPR014755">
    <property type="entry name" value="Cu-Rt/internalin_Ig-like"/>
</dbReference>
<sequence length="3890" mass="423065">MSFPDFAFFGATIDTSRREFLKGGIDQFRIFIIQQATIRCFIPGGPNYGHYSAPVNIIRRFCGDQYDTPPGYDYRGTIEIYVNDNDDIPKIFELLPELGNKQAGGKLGQATINIINLMDKPPSTEIAFGFAGACDYINGLPDVSFLETDFLPLKVKSFLMLQPYKWKVKAYAQHGLDPGNIIFYKKVEMDSTNVYALNLESGKTILCREGSSYPYTDKGNLGWLPPLHVADRSFALTIQDLNDTDWTNIIAVAKTEDDKALLRMLQGFTTGTKVTDFGIVPIYGVIYDSTKEVESFFRKPASDRLALALASVHTALRDGATTKIKRPVLFNFSAYKAGSNAAMSMKKVTNIANGGRTANEEVLRAITSPDSTQRQLQIAADLTYTNRRNAFNTEPEIVVKAVEFSEANESLEQLLTWLKGSATRVLLIQAGRVPSNVFNYLLSVTGQLPIFEGQNTAVPAITTGKPYIHTEGYTAIGTANNYAPGNVGDNDASALIARIQNAANQIQANLDTWPASVAQQPNNILSTFINSIDTDEVKNYFGSVQEFFQKSFNDKIVIGSSTFINIYKTVFTSQGKSIAANEPSPLEKLFNDIKAAIAGSGKVDLLGVIFPSGGINKTFKSLVAPTGGQLIITDPAVTSRNNEAGQIEAVILKGNSNAYGIDTTATLNFTVQYEEMTCDATFTGKDEWSMDGIPWIVFTSPTFHVTASNGDMPPGGYISVILKDTDLTLKLSLPDAQGLATGSGTFDKPASISTFLGFVGGINLENYVPEAVQKLANIGVKAISFTYNSNLKIIDSVSVRIGSPDKWPLISNLAIDNADVLITIIAPGDLKNRKISAAMRGELLIGTGDNPPRIAVGAQIPALRFSGDLISPQLPLTNLLQIFWPGASPSWPDNTEPAITALAISYDTNNGAYTIDTTLQLDWPIVILGRTVLTIEYLSLALNGNNSSHTGSLVGSIVILPKGANIGMLLTANYLGKGNGWKFMAQQTSGVIKLVDFMRDYLQWEITKEFDINIDGLGIEIETATNSWLFTAKTADPIKIPGVDLSLDLNLKLGYNGGTKSFGGVETIHGKAQVPVITHQQRVVSLASLLQADPPVTGYFGTGQADIIWQNISLTVYYNFDPKVKKFGIKWGPLEGEIITTTNPDKTTATLRFTQSTTIGSMVETMVEWATGSKFSLGAPWNILDSIALNNLVLTFNFTDKQVGLQIDLNPINIGLFGINIATITGFKLSYNSDQPDPNQNGVQVQLLGSFLWQQDKSKPLGWDASKPETTPAPPAQGNKYLDLRMLALGQHVDVQGLSSATSISQAITIMEKLPDTPKGKVPPVKLSANSGWLTGMDFGLVRISEDPPPKASGQGVMALASDYVFNLQVVFADPKLYGLRIALNGDAAKVLKGLQFEIMYRQISQSVGVYQSEITLPDIMRNIRLGQFNITLPVFGIQVYTNGDFQVDLGFPWNTDFSRAFTLQTIIFVPAPIPVMGSIGLYFAKLSSATTTKVPASKKGLFNPVVAFGVGFQIGVGYEFNLGILSAGFSLTVAAIIEGVLAKWNPYLPATSSQRDRIETDYYFSIRGTVGLIGKLYGTVDFAIIKASVNIEISITAQFYFAPYEPVELALTAKVTASASIKILFISISFSFSLRIQHHLTLPAVGGTAPWADGTQQLSLAQLRRHERAGMAVKLLQHRLLAANLTFNWDNLQPAATPAELTAYLALGITAARDENEQSPTLAAQQACAVAMLMMESVKAPQDDQHSSRLKALKTVADSAFEQVAKQVFRWVIAALQPNPVTAAEVDQLIVTRETLETALAYLSSAENPIPVPEKDILTFMERQFKVVVHKPEGNNDDNELSATYFPMLPSIGFSIQRSGDPEPLAYTYAAYNATSTDYLAALRVYFNELAVEKAGKNTAYKAFRLSDDDGPSIGSFIFADYYALLAKQMLEMASNSLKRFVYPIQKDQTTGDIIKWVNDTGKLSNGADYTLEKLFEDNKAHTLTTDSSITINGSSYVVQTGDNFSSIAALALYGSAFTARSLALQNQQNGDILKAGLSVTYDTQPAYTILPQQSLENIAKHFGQTVTVEELLDKSNILTLKDLLLPATTLQLPEFVYKTKDKDNLNEVSTKFGVTMAQLSAIAANLTIKNLFATTEEADLDIVQLPQFNVGALIQEIQFTQGLQHLSGLTSRYYMAGLRLPTKGLSPKFAGMWVTEDKDGYKLPDAAGLFALTGQQFQVPVLTTGKSIALTFSNNGSKWISFDNQPKLDITITPTSVQYQEAVALTAFATKNYLDVDLVSLGVPPLYTIEPNNYTFNSDITWASPAAINMPYAGTAGDQQQLRLWKIPDALLQVPDPNTHQLNPYMTLQLGTYDEATQQMHEAPFNGYGWATRIDFTIRRIVPVPGSPNSASTYEVGGADGFNTLLLEKLVNQVGANDTWIDSLHIAYAQSSDSTAGGGIQTDNPDELTIGLAQVNLTTVTAPHVGADSRNQLAGSQHLVTPTTFIRLLWEASITSQGGYYLYYNNSISGAGLPDRIFDNQGTAFVSLIVVFSNANRNQLFSYMNTLVTAPAVDFTAHTLFAKTLMQHVEIKADANTSLAGIAQDFFADIDQVADENKDVPLRTGATLTLTGGVYMVGTQAPGGLLNDIATWFEVTSASLKQANPQVTNWDNPLEVYTALYIPDHQLVVGTGKGGNTLASIGAYYGISLSGLAVANRQVSGLFELTKPVTFKSGPLSSQSTVKQNEMAIKAVRKVPAAVPAKPGDKDFALIFLQNNFSLLGYHVADNAFFRQSHISMPVCPVIPEGKTSSNKKFAVPGATDVWQYTDSLGYITLLKEVKQNQLGAPDNKNNPYQGLGDLLQIHYSWQDLYGNSLLTTLDNSQDNKHPNNAPVLIKYNDTLIGLSRWPAVSTNWQVVKTGTQPALNVLLNFDAASYDGLLKVEVVNNTTLTAVFTNLLDETAATNKANYKFSPEVEVDMITLNADKQSVQLSVKNLPEGIDISLQVKDILSADKKKSYEGAASFSTNTAIPATSNIISKAAGDKALYEQIWYQLNDKNGIGLSVSTSLLPNRELALDPDQTKALVQTWIEAIYQYLDNRAAGKATGDVPALQHIITFNIDPATVETKDIFQLTLNFIIGRRQLALAENSNEAILVARTAIAPLSDLAAGNGNNYTKFVNDFEAAFAGSLELRVAAGVDRFDSAVTAGSVLWVTRLSTSATAAVPSLGYAINQDAGAKLFAPRPVANQLISRTNVPIAPFDSSSAPVNRDFIDVDINLWCRQVFENFDELLSPAFVTSIQIIDLKNKAVSPGATNYFEKLIGQKEAFANILKDLMVPVFASEEGLDPKNIREDFRQALLVQLSNAYSVQSGLEFTADVFENNLNEPAFLYGNVEQVVGENEQPIPNLQFTAPKINLAPDKQAGVRFLLSSPQIIKGTGGEVLSRLDLQLAYTASSIEHQIGELPGIKDYKASSWLQFFSKNSSILASQQLSKLPVQVPLPLNVFPPVPGMTRQNGELSSSGSTAPLADLLDWNYLFSYSQAFHYPQDILHFSVRFNLVTGEVNKLTGLPDAFNALAQFISVVPAINEALDKLQLITMSSTPQEVAAATATLKAYTDLTGNIIKQAGNQGLQVKQFDPRNITSVEGPYNFEVKEGIGTNGELVISVGVTADVIQAIGVPVVDLEGYTRNDYTAEPHSYYYTNAAGPLKAAVGQTIPGRTVKLKNLNILGRQDAAVSVYLDRNAELVPGKPTNNAFVYTTGSVEFPNYYYPNFARTEEINIATITGKPVKADLQTQLNNLFDALLVKNKQSKLSFSVVGTYHYQVNPAGNTIQLPVMMQPGKTFDLGQHPDKAPAGMIANWVKVIDQWLKDYNPGTANAALNFNLTIFSNLTDEPKPLIQLTSLYLNMVDIV</sequence>
<evidence type="ECO:0000256" key="1">
    <source>
        <dbReference type="ARBA" id="ARBA00022729"/>
    </source>
</evidence>
<protein>
    <recommendedName>
        <fullName evidence="4">LysM domain-containing protein</fullName>
    </recommendedName>
</protein>
<proteinExistence type="predicted"/>
<dbReference type="STRING" id="1419482.SAMN05444266_103162"/>
<dbReference type="EMBL" id="FRBL01000003">
    <property type="protein sequence ID" value="SHL38756.1"/>
    <property type="molecule type" value="Genomic_DNA"/>
</dbReference>
<keyword evidence="3" id="KW-1185">Reference proteome</keyword>